<evidence type="ECO:0000256" key="2">
    <source>
        <dbReference type="ARBA" id="ARBA00022448"/>
    </source>
</evidence>
<comment type="similarity">
    <text evidence="1">Belongs to the V-ATPase F subunit family.</text>
</comment>
<dbReference type="Gene3D" id="3.40.50.10580">
    <property type="entry name" value="ATPase, V1 complex, subunit F"/>
    <property type="match status" value="1"/>
</dbReference>
<organism evidence="4 5">
    <name type="scientific">Candidatus Desantisbacteria bacterium CG1_02_38_46</name>
    <dbReference type="NCBI Taxonomy" id="1817893"/>
    <lineage>
        <taxon>Bacteria</taxon>
        <taxon>Candidatus Desantisiibacteriota</taxon>
    </lineage>
</organism>
<evidence type="ECO:0008006" key="6">
    <source>
        <dbReference type="Google" id="ProtNLM"/>
    </source>
</evidence>
<proteinExistence type="inferred from homology"/>
<dbReference type="AlphaFoldDB" id="A0A1J4SHF9"/>
<dbReference type="InterPro" id="IPR008218">
    <property type="entry name" value="ATPase_V1-cplx_f_g_su"/>
</dbReference>
<name>A0A1J4SHF9_9BACT</name>
<protein>
    <recommendedName>
        <fullName evidence="6">V-type ATP synthase subunit F</fullName>
    </recommendedName>
</protein>
<keyword evidence="2" id="KW-0813">Transport</keyword>
<dbReference type="InterPro" id="IPR036906">
    <property type="entry name" value="ATPase_V1_fsu_sf"/>
</dbReference>
<dbReference type="Proteomes" id="UP000182278">
    <property type="component" value="Unassembled WGS sequence"/>
</dbReference>
<accession>A0A1J4SHF9</accession>
<dbReference type="STRING" id="1817893.AUJ66_00540"/>
<sequence>MNKVAVIGVESSVLVFKFLNVDVFPVKDARGCVEVLRKIIGKYSIIFIDELFIDEASSLISESDRDIAMTIIPLPLQGRSSGNAVKRIKDFIRKAMGISVS</sequence>
<keyword evidence="3" id="KW-0406">Ion transport</keyword>
<evidence type="ECO:0000313" key="4">
    <source>
        <dbReference type="EMBL" id="OIN98728.1"/>
    </source>
</evidence>
<reference evidence="4 5" key="1">
    <citation type="journal article" date="2016" name="Environ. Microbiol.">
        <title>Genomic resolution of a cold subsurface aquifer community provides metabolic insights for novel microbes adapted to high CO concentrations.</title>
        <authorList>
            <person name="Probst A.J."/>
            <person name="Castelle C.J."/>
            <person name="Singh A."/>
            <person name="Brown C.T."/>
            <person name="Anantharaman K."/>
            <person name="Sharon I."/>
            <person name="Hug L.A."/>
            <person name="Burstein D."/>
            <person name="Emerson J.B."/>
            <person name="Thomas B.C."/>
            <person name="Banfield J.F."/>
        </authorList>
    </citation>
    <scope>NUCLEOTIDE SEQUENCE [LARGE SCALE GENOMIC DNA]</scope>
    <source>
        <strain evidence="4">CG1_02_38_46</strain>
    </source>
</reference>
<dbReference type="EMBL" id="MNUO01000005">
    <property type="protein sequence ID" value="OIN98728.1"/>
    <property type="molecule type" value="Genomic_DNA"/>
</dbReference>
<dbReference type="SUPFAM" id="SSF159468">
    <property type="entry name" value="AtpF-like"/>
    <property type="match status" value="1"/>
</dbReference>
<gene>
    <name evidence="4" type="ORF">AUJ66_00540</name>
</gene>
<evidence type="ECO:0000256" key="3">
    <source>
        <dbReference type="ARBA" id="ARBA00023065"/>
    </source>
</evidence>
<evidence type="ECO:0000313" key="5">
    <source>
        <dbReference type="Proteomes" id="UP000182278"/>
    </source>
</evidence>
<comment type="caution">
    <text evidence="4">The sequence shown here is derived from an EMBL/GenBank/DDBJ whole genome shotgun (WGS) entry which is preliminary data.</text>
</comment>
<evidence type="ECO:0000256" key="1">
    <source>
        <dbReference type="ARBA" id="ARBA00010148"/>
    </source>
</evidence>
<dbReference type="GO" id="GO:0046961">
    <property type="term" value="F:proton-transporting ATPase activity, rotational mechanism"/>
    <property type="evidence" value="ECO:0007669"/>
    <property type="project" value="InterPro"/>
</dbReference>
<dbReference type="Pfam" id="PF01990">
    <property type="entry name" value="ATP-synt_F"/>
    <property type="match status" value="1"/>
</dbReference>